<name>A0A0F9C2E1_9ZZZZ</name>
<dbReference type="EMBL" id="LAZR01035125">
    <property type="protein sequence ID" value="KKL28355.1"/>
    <property type="molecule type" value="Genomic_DNA"/>
</dbReference>
<proteinExistence type="predicted"/>
<protein>
    <submittedName>
        <fullName evidence="1">Uncharacterized protein</fullName>
    </submittedName>
</protein>
<dbReference type="AlphaFoldDB" id="A0A0F9C2E1"/>
<organism evidence="1">
    <name type="scientific">marine sediment metagenome</name>
    <dbReference type="NCBI Taxonomy" id="412755"/>
    <lineage>
        <taxon>unclassified sequences</taxon>
        <taxon>metagenomes</taxon>
        <taxon>ecological metagenomes</taxon>
    </lineage>
</organism>
<sequence length="154" mass="16438">AKPPRCDCHVIGTNSLNVIADETLGLGLGIASGNFGTLLLDTGDAGYFVPYYMAILAFEASVTVQILAAGAGATPLVTTLQDSRSGQEPNMRRASQTDPSFGVATLIYGQEKELECVDWRQFSSTNNQQLSLVFFNPNSVPVHVFVDLWGLPAA</sequence>
<reference evidence="1" key="1">
    <citation type="journal article" date="2015" name="Nature">
        <title>Complex archaea that bridge the gap between prokaryotes and eukaryotes.</title>
        <authorList>
            <person name="Spang A."/>
            <person name="Saw J.H."/>
            <person name="Jorgensen S.L."/>
            <person name="Zaremba-Niedzwiedzka K."/>
            <person name="Martijn J."/>
            <person name="Lind A.E."/>
            <person name="van Eijk R."/>
            <person name="Schleper C."/>
            <person name="Guy L."/>
            <person name="Ettema T.J."/>
        </authorList>
    </citation>
    <scope>NUCLEOTIDE SEQUENCE</scope>
</reference>
<accession>A0A0F9C2E1</accession>
<evidence type="ECO:0000313" key="1">
    <source>
        <dbReference type="EMBL" id="KKL28355.1"/>
    </source>
</evidence>
<comment type="caution">
    <text evidence="1">The sequence shown here is derived from an EMBL/GenBank/DDBJ whole genome shotgun (WGS) entry which is preliminary data.</text>
</comment>
<gene>
    <name evidence="1" type="ORF">LCGC14_2375990</name>
</gene>
<feature type="non-terminal residue" evidence="1">
    <location>
        <position position="1"/>
    </location>
</feature>